<dbReference type="CDD" id="cd00090">
    <property type="entry name" value="HTH_ARSR"/>
    <property type="match status" value="1"/>
</dbReference>
<dbReference type="AlphaFoldDB" id="A0A650CNQ5"/>
<evidence type="ECO:0000313" key="3">
    <source>
        <dbReference type="Proteomes" id="UP000423396"/>
    </source>
</evidence>
<evidence type="ECO:0000313" key="2">
    <source>
        <dbReference type="EMBL" id="QGR19117.1"/>
    </source>
</evidence>
<dbReference type="InterPro" id="IPR036390">
    <property type="entry name" value="WH_DNA-bd_sf"/>
</dbReference>
<proteinExistence type="predicted"/>
<dbReference type="InterPro" id="IPR011991">
    <property type="entry name" value="ArsR-like_HTH"/>
</dbReference>
<feature type="domain" description="HTH iclR-type" evidence="1">
    <location>
        <begin position="10"/>
        <end position="39"/>
    </location>
</feature>
<keyword evidence="3" id="KW-1185">Reference proteome</keyword>
<evidence type="ECO:0000259" key="1">
    <source>
        <dbReference type="Pfam" id="PF09339"/>
    </source>
</evidence>
<dbReference type="EMBL" id="CP045483">
    <property type="protein sequence ID" value="QGR19117.1"/>
    <property type="molecule type" value="Genomic_DNA"/>
</dbReference>
<dbReference type="KEGG" id="sazo:D1868_03405"/>
<dbReference type="Pfam" id="PF09339">
    <property type="entry name" value="HTH_IclR"/>
    <property type="match status" value="1"/>
</dbReference>
<gene>
    <name evidence="2" type="ORF">D1868_03405</name>
</gene>
<dbReference type="GO" id="GO:0006355">
    <property type="term" value="P:regulation of DNA-templated transcription"/>
    <property type="evidence" value="ECO:0007669"/>
    <property type="project" value="InterPro"/>
</dbReference>
<dbReference type="OrthoDB" id="46229at2157"/>
<dbReference type="GO" id="GO:0003677">
    <property type="term" value="F:DNA binding"/>
    <property type="evidence" value="ECO:0007669"/>
    <property type="project" value="InterPro"/>
</dbReference>
<accession>A0A650CNQ5</accession>
<reference evidence="2 3" key="1">
    <citation type="submission" date="2019-10" db="EMBL/GenBank/DDBJ databases">
        <title>Genome Sequences from Six Type Strain Members of the Archaeal Family Sulfolobaceae: Acidianus ambivalens, Acidianus infernus, Metallosphaera prunae, Stygiolobus azoricus, Sulfolobus metallicus, and Sulfurisphaera ohwakuensis.</title>
        <authorList>
            <person name="Counts J.A."/>
            <person name="Kelly R.M."/>
        </authorList>
    </citation>
    <scope>NUCLEOTIDE SEQUENCE [LARGE SCALE GENOMIC DNA]</scope>
    <source>
        <strain evidence="2 3">FC6</strain>
    </source>
</reference>
<dbReference type="Proteomes" id="UP000423396">
    <property type="component" value="Chromosome"/>
</dbReference>
<sequence>MEAIKRGYKTLTEISDFTGIPKSTTYRRLKKLTSLGYLQGTREYGRVYYDLNLGTRGISTKINKGIEEKIRNNEK</sequence>
<organism evidence="2 3">
    <name type="scientific">Stygiolobus azoricus</name>
    <dbReference type="NCBI Taxonomy" id="41675"/>
    <lineage>
        <taxon>Archaea</taxon>
        <taxon>Thermoproteota</taxon>
        <taxon>Thermoprotei</taxon>
        <taxon>Sulfolobales</taxon>
        <taxon>Sulfolobaceae</taxon>
        <taxon>Stygiolobus</taxon>
    </lineage>
</organism>
<dbReference type="Gene3D" id="1.10.10.10">
    <property type="entry name" value="Winged helix-like DNA-binding domain superfamily/Winged helix DNA-binding domain"/>
    <property type="match status" value="1"/>
</dbReference>
<protein>
    <submittedName>
        <fullName evidence="2">Helix-turn-helix domain-containing protein</fullName>
    </submittedName>
</protein>
<dbReference type="SUPFAM" id="SSF46785">
    <property type="entry name" value="Winged helix' DNA-binding domain"/>
    <property type="match status" value="1"/>
</dbReference>
<dbReference type="InterPro" id="IPR036388">
    <property type="entry name" value="WH-like_DNA-bd_sf"/>
</dbReference>
<dbReference type="InterPro" id="IPR005471">
    <property type="entry name" value="Tscrpt_reg_IclR_N"/>
</dbReference>
<name>A0A650CNQ5_9CREN</name>